<evidence type="ECO:0000256" key="1">
    <source>
        <dbReference type="SAM" id="MobiDB-lite"/>
    </source>
</evidence>
<evidence type="ECO:0000313" key="2">
    <source>
        <dbReference type="EMBL" id="KAK9932241.1"/>
    </source>
</evidence>
<feature type="compositionally biased region" description="Polar residues" evidence="1">
    <location>
        <begin position="42"/>
        <end position="60"/>
    </location>
</feature>
<evidence type="ECO:0000313" key="3">
    <source>
        <dbReference type="Proteomes" id="UP001457282"/>
    </source>
</evidence>
<protein>
    <submittedName>
        <fullName evidence="2">Uncharacterized protein</fullName>
    </submittedName>
</protein>
<keyword evidence="3" id="KW-1185">Reference proteome</keyword>
<proteinExistence type="predicted"/>
<accession>A0AAW1X7G9</accession>
<gene>
    <name evidence="2" type="ORF">M0R45_019487</name>
</gene>
<dbReference type="Proteomes" id="UP001457282">
    <property type="component" value="Unassembled WGS sequence"/>
</dbReference>
<feature type="region of interest" description="Disordered" evidence="1">
    <location>
        <begin position="25"/>
        <end position="63"/>
    </location>
</feature>
<feature type="compositionally biased region" description="Low complexity" evidence="1">
    <location>
        <begin position="25"/>
        <end position="41"/>
    </location>
</feature>
<name>A0AAW1X7G9_RUBAR</name>
<dbReference type="AlphaFoldDB" id="A0AAW1X7G9"/>
<dbReference type="EMBL" id="JBEDUW010000004">
    <property type="protein sequence ID" value="KAK9932241.1"/>
    <property type="molecule type" value="Genomic_DNA"/>
</dbReference>
<comment type="caution">
    <text evidence="2">The sequence shown here is derived from an EMBL/GenBank/DDBJ whole genome shotgun (WGS) entry which is preliminary data.</text>
</comment>
<sequence length="181" mass="20257">MLHFLTEPSPWKLLIPICQYHSPKTKPSSSSSISQANPNSNHHSSWSTSPLPHNPTTKQNPYLLPVLPVHNSTSHQSAPTPPISIVHHCCHKLHQDHRGLPCRSKDRTRRSALTIAQARTPMPTPSSQPSREPMYFGAAKPLPPTRRPALLPVPLASTVILKASWYYCRRRYRPLPVVASL</sequence>
<organism evidence="2 3">
    <name type="scientific">Rubus argutus</name>
    <name type="common">Southern blackberry</name>
    <dbReference type="NCBI Taxonomy" id="59490"/>
    <lineage>
        <taxon>Eukaryota</taxon>
        <taxon>Viridiplantae</taxon>
        <taxon>Streptophyta</taxon>
        <taxon>Embryophyta</taxon>
        <taxon>Tracheophyta</taxon>
        <taxon>Spermatophyta</taxon>
        <taxon>Magnoliopsida</taxon>
        <taxon>eudicotyledons</taxon>
        <taxon>Gunneridae</taxon>
        <taxon>Pentapetalae</taxon>
        <taxon>rosids</taxon>
        <taxon>fabids</taxon>
        <taxon>Rosales</taxon>
        <taxon>Rosaceae</taxon>
        <taxon>Rosoideae</taxon>
        <taxon>Rosoideae incertae sedis</taxon>
        <taxon>Rubus</taxon>
    </lineage>
</organism>
<reference evidence="2 3" key="1">
    <citation type="journal article" date="2023" name="G3 (Bethesda)">
        <title>A chromosome-length genome assembly and annotation of blackberry (Rubus argutus, cv. 'Hillquist').</title>
        <authorList>
            <person name="Bruna T."/>
            <person name="Aryal R."/>
            <person name="Dudchenko O."/>
            <person name="Sargent D.J."/>
            <person name="Mead D."/>
            <person name="Buti M."/>
            <person name="Cavallini A."/>
            <person name="Hytonen T."/>
            <person name="Andres J."/>
            <person name="Pham M."/>
            <person name="Weisz D."/>
            <person name="Mascagni F."/>
            <person name="Usai G."/>
            <person name="Natali L."/>
            <person name="Bassil N."/>
            <person name="Fernandez G.E."/>
            <person name="Lomsadze A."/>
            <person name="Armour M."/>
            <person name="Olukolu B."/>
            <person name="Poorten T."/>
            <person name="Britton C."/>
            <person name="Davik J."/>
            <person name="Ashrafi H."/>
            <person name="Aiden E.L."/>
            <person name="Borodovsky M."/>
            <person name="Worthington M."/>
        </authorList>
    </citation>
    <scope>NUCLEOTIDE SEQUENCE [LARGE SCALE GENOMIC DNA]</scope>
    <source>
        <strain evidence="2">PI 553951</strain>
    </source>
</reference>